<evidence type="ECO:0000256" key="7">
    <source>
        <dbReference type="ARBA" id="ARBA00023136"/>
    </source>
</evidence>
<gene>
    <name evidence="10" type="ORF">B5M42_21055</name>
</gene>
<dbReference type="OrthoDB" id="9800416at2"/>
<evidence type="ECO:0000313" key="10">
    <source>
        <dbReference type="EMBL" id="TFE84133.1"/>
    </source>
</evidence>
<feature type="transmembrane region" description="Helical" evidence="8">
    <location>
        <begin position="163"/>
        <end position="184"/>
    </location>
</feature>
<keyword evidence="7 8" id="KW-0472">Membrane</keyword>
<comment type="caution">
    <text evidence="8">Lacks conserved residue(s) required for the propagation of feature annotation.</text>
</comment>
<dbReference type="InterPro" id="IPR004812">
    <property type="entry name" value="Efflux_drug-R_Bcr/CmlA"/>
</dbReference>
<comment type="similarity">
    <text evidence="2 8">Belongs to the major facilitator superfamily. Bcr/CmlA family.</text>
</comment>
<feature type="transmembrane region" description="Helical" evidence="8">
    <location>
        <begin position="307"/>
        <end position="330"/>
    </location>
</feature>
<accession>A0A4Y8PTG5</accession>
<dbReference type="GO" id="GO:0005886">
    <property type="term" value="C:plasma membrane"/>
    <property type="evidence" value="ECO:0007669"/>
    <property type="project" value="UniProtKB-SubCell"/>
</dbReference>
<proteinExistence type="inferred from homology"/>
<sequence>MRTTKQHVRFALLLGAFSALGPLTVDMYLPSFPQITTAFGTKASLVQLSLTACLLGLAFGQIIMGALSDVLGRRKPIIASMLVYLLASFACALAPNIGFFIAARFIQGFAAASGIVISRAIVRDLFDGHELTRFFSLLMLVNNAAPLVAPVMGGGIISFTTWVGVFIALGTIGLVLTVLATWGLNESLPPERRTSSNLGQMLRNFGSLLADRQFTGYALAQGLMIGGVFAYVAGTPFIYQNIYGVSPQMFSILFGTNGISLILGSQIVGRYVHVVGERRFLLIGLFLAGFSSLGAFVWSLFTGPLPGLVILLFLFVASIGITGTSSFTLAMESQSHIAGSAAALLGVIPFILGSIVSPLVGIAGDSAVPMGLILFLTSFSALVAYFGLVRRKPTQVGAVVTPVTKTSGG</sequence>
<dbReference type="GO" id="GO:0042910">
    <property type="term" value="F:xenobiotic transmembrane transporter activity"/>
    <property type="evidence" value="ECO:0007669"/>
    <property type="project" value="InterPro"/>
</dbReference>
<feature type="domain" description="Major facilitator superfamily (MFS) profile" evidence="9">
    <location>
        <begin position="8"/>
        <end position="395"/>
    </location>
</feature>
<dbReference type="NCBIfam" id="TIGR00710">
    <property type="entry name" value="efflux_Bcr_CflA"/>
    <property type="match status" value="1"/>
</dbReference>
<evidence type="ECO:0000259" key="9">
    <source>
        <dbReference type="PROSITE" id="PS50850"/>
    </source>
</evidence>
<feature type="transmembrane region" description="Helical" evidence="8">
    <location>
        <begin position="134"/>
        <end position="157"/>
    </location>
</feature>
<evidence type="ECO:0000313" key="11">
    <source>
        <dbReference type="Proteomes" id="UP000298246"/>
    </source>
</evidence>
<keyword evidence="5 8" id="KW-0812">Transmembrane</keyword>
<dbReference type="InterPro" id="IPR020846">
    <property type="entry name" value="MFS_dom"/>
</dbReference>
<dbReference type="Proteomes" id="UP000298246">
    <property type="component" value="Unassembled WGS sequence"/>
</dbReference>
<name>A0A4Y8PTG5_9BACL</name>
<feature type="transmembrane region" description="Helical" evidence="8">
    <location>
        <begin position="217"/>
        <end position="239"/>
    </location>
</feature>
<evidence type="ECO:0000256" key="2">
    <source>
        <dbReference type="ARBA" id="ARBA00006236"/>
    </source>
</evidence>
<dbReference type="CDD" id="cd17320">
    <property type="entry name" value="MFS_MdfA_MDR_like"/>
    <property type="match status" value="1"/>
</dbReference>
<dbReference type="PROSITE" id="PS50850">
    <property type="entry name" value="MFS"/>
    <property type="match status" value="1"/>
</dbReference>
<dbReference type="SUPFAM" id="SSF103473">
    <property type="entry name" value="MFS general substrate transporter"/>
    <property type="match status" value="1"/>
</dbReference>
<evidence type="ECO:0000256" key="6">
    <source>
        <dbReference type="ARBA" id="ARBA00022989"/>
    </source>
</evidence>
<feature type="transmembrane region" description="Helical" evidence="8">
    <location>
        <begin position="48"/>
        <end position="67"/>
    </location>
</feature>
<protein>
    <recommendedName>
        <fullName evidence="8">Bcr/CflA family efflux transporter</fullName>
    </recommendedName>
</protein>
<dbReference type="Pfam" id="PF07690">
    <property type="entry name" value="MFS_1"/>
    <property type="match status" value="1"/>
</dbReference>
<feature type="transmembrane region" description="Helical" evidence="8">
    <location>
        <begin position="342"/>
        <end position="362"/>
    </location>
</feature>
<comment type="caution">
    <text evidence="10">The sequence shown here is derived from an EMBL/GenBank/DDBJ whole genome shotgun (WGS) entry which is preliminary data.</text>
</comment>
<dbReference type="PROSITE" id="PS00216">
    <property type="entry name" value="SUGAR_TRANSPORT_1"/>
    <property type="match status" value="1"/>
</dbReference>
<organism evidence="10 11">
    <name type="scientific">Paenibacillus athensensis</name>
    <dbReference type="NCBI Taxonomy" id="1967502"/>
    <lineage>
        <taxon>Bacteria</taxon>
        <taxon>Bacillati</taxon>
        <taxon>Bacillota</taxon>
        <taxon>Bacilli</taxon>
        <taxon>Bacillales</taxon>
        <taxon>Paenibacillaceae</taxon>
        <taxon>Paenibacillus</taxon>
    </lineage>
</organism>
<dbReference type="InterPro" id="IPR036259">
    <property type="entry name" value="MFS_trans_sf"/>
</dbReference>
<dbReference type="RefSeq" id="WP_134756447.1">
    <property type="nucleotide sequence ID" value="NZ_MYFO02000001.1"/>
</dbReference>
<dbReference type="FunFam" id="1.20.1720.10:FF:000005">
    <property type="entry name" value="Bcr/CflA family efflux transporter"/>
    <property type="match status" value="1"/>
</dbReference>
<keyword evidence="11" id="KW-1185">Reference proteome</keyword>
<evidence type="ECO:0000256" key="3">
    <source>
        <dbReference type="ARBA" id="ARBA00022448"/>
    </source>
</evidence>
<keyword evidence="4 8" id="KW-1003">Cell membrane</keyword>
<dbReference type="AlphaFoldDB" id="A0A4Y8PTG5"/>
<dbReference type="Gene3D" id="1.20.1720.10">
    <property type="entry name" value="Multidrug resistance protein D"/>
    <property type="match status" value="1"/>
</dbReference>
<feature type="transmembrane region" description="Helical" evidence="8">
    <location>
        <begin position="245"/>
        <end position="268"/>
    </location>
</feature>
<dbReference type="EMBL" id="MYFO01000038">
    <property type="protein sequence ID" value="TFE84133.1"/>
    <property type="molecule type" value="Genomic_DNA"/>
</dbReference>
<feature type="transmembrane region" description="Helical" evidence="8">
    <location>
        <begin position="79"/>
        <end position="99"/>
    </location>
</feature>
<evidence type="ECO:0000256" key="8">
    <source>
        <dbReference type="RuleBase" id="RU365088"/>
    </source>
</evidence>
<evidence type="ECO:0000256" key="5">
    <source>
        <dbReference type="ARBA" id="ARBA00022692"/>
    </source>
</evidence>
<evidence type="ECO:0000256" key="4">
    <source>
        <dbReference type="ARBA" id="ARBA00022475"/>
    </source>
</evidence>
<feature type="transmembrane region" description="Helical" evidence="8">
    <location>
        <begin position="368"/>
        <end position="388"/>
    </location>
</feature>
<feature type="transmembrane region" description="Helical" evidence="8">
    <location>
        <begin position="280"/>
        <end position="301"/>
    </location>
</feature>
<dbReference type="PANTHER" id="PTHR23502:SF132">
    <property type="entry name" value="POLYAMINE TRANSPORTER 2-RELATED"/>
    <property type="match status" value="1"/>
</dbReference>
<keyword evidence="6 8" id="KW-1133">Transmembrane helix</keyword>
<evidence type="ECO:0000256" key="1">
    <source>
        <dbReference type="ARBA" id="ARBA00004651"/>
    </source>
</evidence>
<dbReference type="GO" id="GO:1990961">
    <property type="term" value="P:xenobiotic detoxification by transmembrane export across the plasma membrane"/>
    <property type="evidence" value="ECO:0007669"/>
    <property type="project" value="InterPro"/>
</dbReference>
<reference evidence="10 11" key="1">
    <citation type="submission" date="2017-03" db="EMBL/GenBank/DDBJ databases">
        <title>Isolation of Levoglucosan Utilizing Bacteria.</title>
        <authorList>
            <person name="Arya A.S."/>
        </authorList>
    </citation>
    <scope>NUCLEOTIDE SEQUENCE [LARGE SCALE GENOMIC DNA]</scope>
    <source>
        <strain evidence="10 11">MEC069</strain>
    </source>
</reference>
<feature type="transmembrane region" description="Helical" evidence="8">
    <location>
        <begin position="105"/>
        <end position="122"/>
    </location>
</feature>
<comment type="subcellular location">
    <subcellularLocation>
        <location evidence="1 8">Cell membrane</location>
        <topology evidence="1 8">Multi-pass membrane protein</topology>
    </subcellularLocation>
</comment>
<keyword evidence="3 8" id="KW-0813">Transport</keyword>
<dbReference type="InterPro" id="IPR011701">
    <property type="entry name" value="MFS"/>
</dbReference>
<dbReference type="PANTHER" id="PTHR23502">
    <property type="entry name" value="MAJOR FACILITATOR SUPERFAMILY"/>
    <property type="match status" value="1"/>
</dbReference>
<dbReference type="InterPro" id="IPR005829">
    <property type="entry name" value="Sugar_transporter_CS"/>
</dbReference>